<dbReference type="Proteomes" id="UP000247781">
    <property type="component" value="Unassembled WGS sequence"/>
</dbReference>
<feature type="non-terminal residue" evidence="2">
    <location>
        <position position="1"/>
    </location>
</feature>
<dbReference type="EMBL" id="QJJU01000017">
    <property type="protein sequence ID" value="PXX05626.1"/>
    <property type="molecule type" value="Genomic_DNA"/>
</dbReference>
<organism evidence="2 3">
    <name type="scientific">Mycolicibacterium moriokaense</name>
    <dbReference type="NCBI Taxonomy" id="39691"/>
    <lineage>
        <taxon>Bacteria</taxon>
        <taxon>Bacillati</taxon>
        <taxon>Actinomycetota</taxon>
        <taxon>Actinomycetes</taxon>
        <taxon>Mycobacteriales</taxon>
        <taxon>Mycobacteriaceae</taxon>
        <taxon>Mycolicibacterium</taxon>
    </lineage>
</organism>
<keyword evidence="3" id="KW-1185">Reference proteome</keyword>
<proteinExistence type="predicted"/>
<name>A0A318HC65_9MYCO</name>
<dbReference type="AlphaFoldDB" id="A0A318HC65"/>
<evidence type="ECO:0008006" key="4">
    <source>
        <dbReference type="Google" id="ProtNLM"/>
    </source>
</evidence>
<sequence length="33" mass="4052">RRRTRAENLARRIQAERKLNDDYIAERNKPPPF</sequence>
<evidence type="ECO:0000313" key="1">
    <source>
        <dbReference type="EMBL" id="PXX04206.1"/>
    </source>
</evidence>
<reference evidence="2" key="1">
    <citation type="submission" date="2018-05" db="EMBL/GenBank/DDBJ databases">
        <authorList>
            <person name="Lanie J.A."/>
            <person name="Ng W.-L."/>
            <person name="Kazmierczak K.M."/>
            <person name="Andrzejewski T.M."/>
            <person name="Davidsen T.M."/>
            <person name="Wayne K.J."/>
            <person name="Tettelin H."/>
            <person name="Glass J.I."/>
            <person name="Rusch D."/>
            <person name="Podicherti R."/>
            <person name="Tsui H.-C.T."/>
            <person name="Winkler M.E."/>
        </authorList>
    </citation>
    <scope>NUCLEOTIDE SEQUENCE [LARGE SCALE GENOMIC DNA]</scope>
    <source>
        <strain evidence="2">GAS496</strain>
    </source>
</reference>
<comment type="caution">
    <text evidence="2">The sequence shown here is derived from an EMBL/GenBank/DDBJ whole genome shotgun (WGS) entry which is preliminary data.</text>
</comment>
<accession>A0A318HC65</accession>
<reference evidence="2 3" key="3">
    <citation type="submission" date="2018-06" db="EMBL/GenBank/DDBJ databases">
        <title>Sequencing of bacterial isolates from soil warming experiment in Harvard Forest, Massachusetts, USA.</title>
        <authorList>
            <person name="Deangelis K.PhD."/>
        </authorList>
    </citation>
    <scope>NUCLEOTIDE SEQUENCE [LARGE SCALE GENOMIC DNA]</scope>
    <source>
        <strain evidence="2 3">GAS496</strain>
    </source>
</reference>
<reference evidence="3" key="2">
    <citation type="submission" date="2018-05" db="EMBL/GenBank/DDBJ databases">
        <authorList>
            <person name="Deangelis K."/>
            <person name="Huntemann M."/>
            <person name="Clum A."/>
            <person name="Pillay M."/>
            <person name="Palaniappan K."/>
            <person name="Varghese N."/>
            <person name="Mikhailova N."/>
            <person name="Stamatis D."/>
            <person name="Reddy T."/>
            <person name="Daum C."/>
            <person name="Shapiro N."/>
            <person name="Ivanova N."/>
            <person name="Kyrpides N."/>
            <person name="Woyke T."/>
        </authorList>
    </citation>
    <scope>NUCLEOTIDE SEQUENCE [LARGE SCALE GENOMIC DNA]</scope>
    <source>
        <strain evidence="3">GAS496</strain>
    </source>
</reference>
<gene>
    <name evidence="2" type="ORF">C8E89_117136</name>
    <name evidence="1" type="ORF">C8E89_12199</name>
</gene>
<dbReference type="EMBL" id="QJJU01000021">
    <property type="protein sequence ID" value="PXX04206.1"/>
    <property type="molecule type" value="Genomic_DNA"/>
</dbReference>
<protein>
    <recommendedName>
        <fullName evidence="4">HNH endonuclease</fullName>
    </recommendedName>
</protein>
<evidence type="ECO:0000313" key="2">
    <source>
        <dbReference type="EMBL" id="PXX05626.1"/>
    </source>
</evidence>
<evidence type="ECO:0000313" key="3">
    <source>
        <dbReference type="Proteomes" id="UP000247781"/>
    </source>
</evidence>